<dbReference type="Gene3D" id="3.60.21.10">
    <property type="match status" value="1"/>
</dbReference>
<comment type="caution">
    <text evidence="6">The sequence shown here is derived from an EMBL/GenBank/DDBJ whole genome shotgun (WGS) entry which is preliminary data.</text>
</comment>
<accession>A0A2N3ICA0</accession>
<dbReference type="InterPro" id="IPR006179">
    <property type="entry name" value="5_nucleotidase/apyrase"/>
</dbReference>
<protein>
    <recommendedName>
        <fullName evidence="8">Bifunctional metallophosphatase/5'-nucleotidase</fullName>
    </recommendedName>
</protein>
<evidence type="ECO:0000259" key="5">
    <source>
        <dbReference type="Pfam" id="PF02872"/>
    </source>
</evidence>
<feature type="domain" description="5'-Nucleotidase C-terminal" evidence="5">
    <location>
        <begin position="345"/>
        <end position="458"/>
    </location>
</feature>
<dbReference type="EMBL" id="MVDE01000006">
    <property type="protein sequence ID" value="PKQ67936.1"/>
    <property type="molecule type" value="Genomic_DNA"/>
</dbReference>
<evidence type="ECO:0000313" key="7">
    <source>
        <dbReference type="Proteomes" id="UP000233618"/>
    </source>
</evidence>
<evidence type="ECO:0000313" key="6">
    <source>
        <dbReference type="EMBL" id="PKQ67936.1"/>
    </source>
</evidence>
<dbReference type="PROSITE" id="PS00786">
    <property type="entry name" value="5_NUCLEOTIDASE_2"/>
    <property type="match status" value="1"/>
</dbReference>
<dbReference type="SUPFAM" id="SSF55816">
    <property type="entry name" value="5'-nucleotidase (syn. UDP-sugar hydrolase), C-terminal domain"/>
    <property type="match status" value="1"/>
</dbReference>
<keyword evidence="3" id="KW-0547">Nucleotide-binding</keyword>
<gene>
    <name evidence="6" type="ORF">BZG01_06110</name>
</gene>
<dbReference type="PANTHER" id="PTHR11575:SF24">
    <property type="entry name" value="5'-NUCLEOTIDASE"/>
    <property type="match status" value="1"/>
</dbReference>
<dbReference type="InterPro" id="IPR006146">
    <property type="entry name" value="5'-Nucleotdase_CS"/>
</dbReference>
<dbReference type="PANTHER" id="PTHR11575">
    <property type="entry name" value="5'-NUCLEOTIDASE-RELATED"/>
    <property type="match status" value="1"/>
</dbReference>
<dbReference type="InterPro" id="IPR029052">
    <property type="entry name" value="Metallo-depent_PP-like"/>
</dbReference>
<dbReference type="SUPFAM" id="SSF56300">
    <property type="entry name" value="Metallo-dependent phosphatases"/>
    <property type="match status" value="1"/>
</dbReference>
<dbReference type="GO" id="GO:0016788">
    <property type="term" value="F:hydrolase activity, acting on ester bonds"/>
    <property type="evidence" value="ECO:0007669"/>
    <property type="project" value="InterPro"/>
</dbReference>
<dbReference type="PRINTS" id="PR01607">
    <property type="entry name" value="APYRASEFAMLY"/>
</dbReference>
<dbReference type="InterPro" id="IPR036907">
    <property type="entry name" value="5'-Nucleotdase_C_sf"/>
</dbReference>
<dbReference type="Gene3D" id="3.90.780.10">
    <property type="entry name" value="5'-Nucleotidase, C-terminal domain"/>
    <property type="match status" value="1"/>
</dbReference>
<keyword evidence="3" id="KW-0378">Hydrolase</keyword>
<evidence type="ECO:0000256" key="3">
    <source>
        <dbReference type="RuleBase" id="RU362119"/>
    </source>
</evidence>
<dbReference type="Proteomes" id="UP000233618">
    <property type="component" value="Unassembled WGS sequence"/>
</dbReference>
<evidence type="ECO:0008006" key="8">
    <source>
        <dbReference type="Google" id="ProtNLM"/>
    </source>
</evidence>
<dbReference type="InterPro" id="IPR004843">
    <property type="entry name" value="Calcineurin-like_PHP"/>
</dbReference>
<dbReference type="Pfam" id="PF02872">
    <property type="entry name" value="5_nucleotid_C"/>
    <property type="match status" value="1"/>
</dbReference>
<reference evidence="6 7" key="1">
    <citation type="journal article" date="2017" name="Front. Microbiol.">
        <title>Labilibaculum manganireducens gen. nov., sp. nov. and Labilibaculum filiforme sp. nov., Novel Bacteroidetes Isolated from Subsurface Sediments of the Baltic Sea.</title>
        <authorList>
            <person name="Vandieken V."/>
            <person name="Marshall I.P."/>
            <person name="Niemann H."/>
            <person name="Engelen B."/>
            <person name="Cypionka H."/>
        </authorList>
    </citation>
    <scope>NUCLEOTIDE SEQUENCE [LARGE SCALE GENOMIC DNA]</scope>
    <source>
        <strain evidence="6 7">59.10-2M</strain>
    </source>
</reference>
<sequence length="505" mass="57394">MMSLNFSLILQKITHNYTYRSNHTMKNIKFLLLYLFIFAFASCSKDSNSPDNPTDFTPKELTIFCINDAHGQLDNFSKIKQIVDKERESTNVIVVSGGDLFSGNPTVDNHPEKGYPMIDVMNKIGFDVAVLGNHEFDYGPEILKDRMEQSNFAWVCANVDKGTTDIPEPFEYKTITQENIKITFLGLIETNGKKDATIPSTHPWRVKQFHFDRPEDIVSLYSNVKNEEESDIYIALSHLGYNGNDQILGDVQLANKFPYFDLIIGGHSHDKINTKVNGIPIYQAGSNLNYLGKISVTIINKKIESITDELINLNTYQEYDSELKTTIDGYNNQDYLTEVIGVSKRDHNTSMVGCFYTDALRIQMGVDVCFQNTGGIRSNLNEGDITKREIYEITPFSNGTVIYEMTVLGIKKFLAGSGSGFYYSGIQIQQVDQEIEIRNMQGQRLSDDTILKLGLNDYIPAVYDKYFPESGQVQNMTDAETVISYLQNINNQVDYPVCDRYFRMK</sequence>
<keyword evidence="2" id="KW-0732">Signal</keyword>
<evidence type="ECO:0000256" key="1">
    <source>
        <dbReference type="ARBA" id="ARBA00006654"/>
    </source>
</evidence>
<name>A0A2N3ICA0_9BACT</name>
<proteinExistence type="inferred from homology"/>
<dbReference type="Pfam" id="PF00149">
    <property type="entry name" value="Metallophos"/>
    <property type="match status" value="1"/>
</dbReference>
<dbReference type="InterPro" id="IPR008334">
    <property type="entry name" value="5'-Nucleotdase_C"/>
</dbReference>
<dbReference type="CDD" id="cd00845">
    <property type="entry name" value="MPP_UshA_N_like"/>
    <property type="match status" value="1"/>
</dbReference>
<keyword evidence="7" id="KW-1185">Reference proteome</keyword>
<evidence type="ECO:0000256" key="2">
    <source>
        <dbReference type="ARBA" id="ARBA00022729"/>
    </source>
</evidence>
<organism evidence="6 7">
    <name type="scientific">Labilibaculum manganireducens</name>
    <dbReference type="NCBI Taxonomy" id="1940525"/>
    <lineage>
        <taxon>Bacteria</taxon>
        <taxon>Pseudomonadati</taxon>
        <taxon>Bacteroidota</taxon>
        <taxon>Bacteroidia</taxon>
        <taxon>Marinilabiliales</taxon>
        <taxon>Marinifilaceae</taxon>
        <taxon>Labilibaculum</taxon>
    </lineage>
</organism>
<dbReference type="GO" id="GO:0046872">
    <property type="term" value="F:metal ion binding"/>
    <property type="evidence" value="ECO:0007669"/>
    <property type="project" value="InterPro"/>
</dbReference>
<dbReference type="GO" id="GO:0009166">
    <property type="term" value="P:nucleotide catabolic process"/>
    <property type="evidence" value="ECO:0007669"/>
    <property type="project" value="InterPro"/>
</dbReference>
<comment type="similarity">
    <text evidence="1 3">Belongs to the 5'-nucleotidase family.</text>
</comment>
<feature type="domain" description="Calcineurin-like phosphoesterase" evidence="4">
    <location>
        <begin position="62"/>
        <end position="270"/>
    </location>
</feature>
<evidence type="ECO:0000259" key="4">
    <source>
        <dbReference type="Pfam" id="PF00149"/>
    </source>
</evidence>
<dbReference type="GO" id="GO:0000166">
    <property type="term" value="F:nucleotide binding"/>
    <property type="evidence" value="ECO:0007669"/>
    <property type="project" value="UniProtKB-KW"/>
</dbReference>
<dbReference type="AlphaFoldDB" id="A0A2N3ICA0"/>